<dbReference type="CDD" id="cd00761">
    <property type="entry name" value="Glyco_tranf_GTA_type"/>
    <property type="match status" value="1"/>
</dbReference>
<reference evidence="4 5" key="1">
    <citation type="submission" date="2013-04" db="EMBL/GenBank/DDBJ databases">
        <title>Comparative Genomics of Relapsing Fever Spirochetes.</title>
        <authorList>
            <person name="Schwan T.G."/>
            <person name="Raffel S.J."/>
            <person name="Porcella S.F."/>
            <person name="Martens C.A."/>
            <person name="Bruno D.P."/>
            <person name="Rickefs S.M."/>
            <person name="Barbian K.B."/>
        </authorList>
    </citation>
    <scope>NUCLEOTIDE SEQUENCE [LARGE SCALE GENOMIC DNA]</scope>
    <source>
        <strain evidence="4 5">BA2</strain>
    </source>
</reference>
<dbReference type="InterPro" id="IPR029044">
    <property type="entry name" value="Nucleotide-diphossugar_trans"/>
</dbReference>
<dbReference type="Proteomes" id="UP000019262">
    <property type="component" value="Chromosome"/>
</dbReference>
<dbReference type="PANTHER" id="PTHR22916:SF51">
    <property type="entry name" value="GLYCOSYLTRANSFERASE EPSH-RELATED"/>
    <property type="match status" value="1"/>
</dbReference>
<accession>W5SPJ6</accession>
<evidence type="ECO:0000256" key="2">
    <source>
        <dbReference type="ARBA" id="ARBA00022679"/>
    </source>
</evidence>
<evidence type="ECO:0000313" key="5">
    <source>
        <dbReference type="Proteomes" id="UP000019262"/>
    </source>
</evidence>
<evidence type="ECO:0000256" key="1">
    <source>
        <dbReference type="ARBA" id="ARBA00022676"/>
    </source>
</evidence>
<dbReference type="HOGENOM" id="CLU_025996_25_1_12"/>
<dbReference type="Gene3D" id="3.90.550.10">
    <property type="entry name" value="Spore Coat Polysaccharide Biosynthesis Protein SpsA, Chain A"/>
    <property type="match status" value="1"/>
</dbReference>
<evidence type="ECO:0000313" key="4">
    <source>
        <dbReference type="EMBL" id="AHH08548.1"/>
    </source>
</evidence>
<dbReference type="GO" id="GO:0016758">
    <property type="term" value="F:hexosyltransferase activity"/>
    <property type="evidence" value="ECO:0007669"/>
    <property type="project" value="UniProtKB-ARBA"/>
</dbReference>
<proteinExistence type="predicted"/>
<evidence type="ECO:0000259" key="3">
    <source>
        <dbReference type="Pfam" id="PF00535"/>
    </source>
</evidence>
<dbReference type="Pfam" id="PF00535">
    <property type="entry name" value="Glycos_transf_2"/>
    <property type="match status" value="1"/>
</dbReference>
<protein>
    <submittedName>
        <fullName evidence="4">Putative glycosyl transferase family 2 protein</fullName>
    </submittedName>
</protein>
<keyword evidence="2 4" id="KW-0808">Transferase</keyword>
<dbReference type="AlphaFoldDB" id="W5SPJ6"/>
<feature type="domain" description="Glycosyltransferase 2-like" evidence="3">
    <location>
        <begin position="14"/>
        <end position="143"/>
    </location>
</feature>
<dbReference type="PATRIC" id="fig|1313293.3.peg.594"/>
<dbReference type="PANTHER" id="PTHR22916">
    <property type="entry name" value="GLYCOSYLTRANSFERASE"/>
    <property type="match status" value="1"/>
</dbReference>
<name>W5SPJ6_BORAN</name>
<organism evidence="4 5">
    <name type="scientific">Borrelia anserina BA2</name>
    <dbReference type="NCBI Taxonomy" id="1313293"/>
    <lineage>
        <taxon>Bacteria</taxon>
        <taxon>Pseudomonadati</taxon>
        <taxon>Spirochaetota</taxon>
        <taxon>Spirochaetia</taxon>
        <taxon>Spirochaetales</taxon>
        <taxon>Borreliaceae</taxon>
        <taxon>Borrelia</taxon>
    </lineage>
</organism>
<dbReference type="InterPro" id="IPR001173">
    <property type="entry name" value="Glyco_trans_2-like"/>
</dbReference>
<keyword evidence="1" id="KW-0328">Glycosyltransferase</keyword>
<dbReference type="EMBL" id="CP005829">
    <property type="protein sequence ID" value="AHH08548.1"/>
    <property type="molecule type" value="Genomic_DNA"/>
</dbReference>
<dbReference type="eggNOG" id="COG1216">
    <property type="taxonomic scope" value="Bacteria"/>
</dbReference>
<gene>
    <name evidence="4" type="ORF">BAN_0057700</name>
</gene>
<sequence length="361" mass="42647">MFIWEGFMYKYKVSVIICFFNSESTLEVIIKNAVNQTLRDKEIILVNDGSYDNSLNLAQKYADQYDFVKIISQKNLGIAASRNIGLEKSEGEYIIYWDSDDSVESTMLEVLYNRAKADNSDVVCSQFYIYFLARNIKRKSALPFPNYPIAGEVAFKNLLLTVFASFCKKNFVVGTFWDKLIRRDLIIKNNIKVNDVILEDIVCMVHIFLKADKVSFVNNYFYTNFQRMGRASSSISVISKLSVSLKVVENFLRDEGLFEKYFEYYKKFYLQLYYYISFKQVYIIGCHIKDRLVYKAYKEKLISVLNEVRNSKEFQSYYSSLKGSRFSEIQILPRMMLKVWHFSSRLYVNFSLFIYRFFLKN</sequence>
<dbReference type="SUPFAM" id="SSF53448">
    <property type="entry name" value="Nucleotide-diphospho-sugar transferases"/>
    <property type="match status" value="1"/>
</dbReference>